<comment type="caution">
    <text evidence="2">The sequence shown here is derived from an EMBL/GenBank/DDBJ whole genome shotgun (WGS) entry which is preliminary data.</text>
</comment>
<name>A0A6A3CNG0_HIBSY</name>
<evidence type="ECO:0000313" key="2">
    <source>
        <dbReference type="EMBL" id="KAE8730157.1"/>
    </source>
</evidence>
<keyword evidence="3" id="KW-1185">Reference proteome</keyword>
<reference evidence="2" key="1">
    <citation type="submission" date="2019-09" db="EMBL/GenBank/DDBJ databases">
        <title>Draft genome information of white flower Hibiscus syriacus.</title>
        <authorList>
            <person name="Kim Y.-M."/>
        </authorList>
    </citation>
    <scope>NUCLEOTIDE SEQUENCE [LARGE SCALE GENOMIC DNA]</scope>
    <source>
        <strain evidence="2">YM2019G1</strain>
    </source>
</reference>
<feature type="compositionally biased region" description="Polar residues" evidence="1">
    <location>
        <begin position="273"/>
        <end position="296"/>
    </location>
</feature>
<feature type="region of interest" description="Disordered" evidence="1">
    <location>
        <begin position="465"/>
        <end position="504"/>
    </location>
</feature>
<dbReference type="PANTHER" id="PTHR47067:SF16">
    <property type="entry name" value="TPX2 (TARGETING PROTEIN FOR XKLP2) PROTEIN FAMILY"/>
    <property type="match status" value="1"/>
</dbReference>
<feature type="compositionally biased region" description="Basic and acidic residues" evidence="1">
    <location>
        <begin position="465"/>
        <end position="497"/>
    </location>
</feature>
<dbReference type="EMBL" id="VEPZ02000209">
    <property type="protein sequence ID" value="KAE8730157.1"/>
    <property type="molecule type" value="Genomic_DNA"/>
</dbReference>
<proteinExistence type="predicted"/>
<protein>
    <submittedName>
        <fullName evidence="2">Heat shock protein, putative isoform 1</fullName>
    </submittedName>
</protein>
<dbReference type="PANTHER" id="PTHR47067">
    <property type="entry name" value="TPX2 (TARGETING PROTEIN FOR XKLP2) PROTEIN FAMILY-RELATED"/>
    <property type="match status" value="1"/>
</dbReference>
<dbReference type="InterPro" id="IPR044216">
    <property type="entry name" value="WDL7"/>
</dbReference>
<dbReference type="AlphaFoldDB" id="A0A6A3CNG0"/>
<feature type="region of interest" description="Disordered" evidence="1">
    <location>
        <begin position="377"/>
        <end position="420"/>
    </location>
</feature>
<feature type="compositionally biased region" description="Polar residues" evidence="1">
    <location>
        <begin position="383"/>
        <end position="420"/>
    </location>
</feature>
<accession>A0A6A3CNG0</accession>
<feature type="region of interest" description="Disordered" evidence="1">
    <location>
        <begin position="190"/>
        <end position="334"/>
    </location>
</feature>
<evidence type="ECO:0000313" key="3">
    <source>
        <dbReference type="Proteomes" id="UP000436088"/>
    </source>
</evidence>
<dbReference type="Proteomes" id="UP000436088">
    <property type="component" value="Unassembled WGS sequence"/>
</dbReference>
<keyword evidence="2" id="KW-0346">Stress response</keyword>
<gene>
    <name evidence="2" type="ORF">F3Y22_tig00003041pilonHSYRG00997</name>
</gene>
<sequence>MDESACLVRLFSNPVDVSCEFEEGDPAHGQIRALTESISFGRFMSKSLAWEKWSTFSHNRYLEEVEKFWKPGSVAQKRAFFEAHYKRRAAMRAAALLEQTNIVTNDASQMDLANSNTPSAANQQVLDFSDAEIANTAYVDAGNLNVLRENDVTNVEQGPTLMEEDVNMEECQQVKNLNAFEDVEIHDKITATPTIPLKKHDEPKNPTSSSKKRRTNSPSKASLPSRASKSPLHPSKRLAPGPVRNDADVAMPTGNSNDKKKTMPNLLHMPINFASSAGKTNKTSLRMSRDSATPPQARTRVLKKAAGQENLTPSSEKRQTNSTLKLTNHGGVSKEAMPRIRSESNNHAFINKKPSLDSNEQRRITQKSLHVSMNFSPRAGEANKTSPKISGESSTLLRTPSRATVNGGSNHASKVIQSQDKRTISVNKSVSAAGNKRWPPISNLVFPLLAPFQFFKTLEDKMNSKEAEKSHTQVKSKEKAKNDLNKFRQSTDVEARSNEGSCHGSQISHNYVKKVLIT</sequence>
<organism evidence="2 3">
    <name type="scientific">Hibiscus syriacus</name>
    <name type="common">Rose of Sharon</name>
    <dbReference type="NCBI Taxonomy" id="106335"/>
    <lineage>
        <taxon>Eukaryota</taxon>
        <taxon>Viridiplantae</taxon>
        <taxon>Streptophyta</taxon>
        <taxon>Embryophyta</taxon>
        <taxon>Tracheophyta</taxon>
        <taxon>Spermatophyta</taxon>
        <taxon>Magnoliopsida</taxon>
        <taxon>eudicotyledons</taxon>
        <taxon>Gunneridae</taxon>
        <taxon>Pentapetalae</taxon>
        <taxon>rosids</taxon>
        <taxon>malvids</taxon>
        <taxon>Malvales</taxon>
        <taxon>Malvaceae</taxon>
        <taxon>Malvoideae</taxon>
        <taxon>Hibiscus</taxon>
    </lineage>
</organism>
<evidence type="ECO:0000256" key="1">
    <source>
        <dbReference type="SAM" id="MobiDB-lite"/>
    </source>
</evidence>
<feature type="compositionally biased region" description="Polar residues" evidence="1">
    <location>
        <begin position="309"/>
        <end position="326"/>
    </location>
</feature>
<feature type="compositionally biased region" description="Polar residues" evidence="1">
    <location>
        <begin position="216"/>
        <end position="228"/>
    </location>
</feature>